<keyword evidence="10" id="KW-1185">Reference proteome</keyword>
<dbReference type="Pfam" id="PF00482">
    <property type="entry name" value="T2SSF"/>
    <property type="match status" value="1"/>
</dbReference>
<evidence type="ECO:0000256" key="2">
    <source>
        <dbReference type="ARBA" id="ARBA00022475"/>
    </source>
</evidence>
<comment type="caution">
    <text evidence="9">The sequence shown here is derived from an EMBL/GenBank/DDBJ whole genome shotgun (WGS) entry which is preliminary data.</text>
</comment>
<accession>A0ABU0JGP0</accession>
<dbReference type="PANTHER" id="PTHR35007:SF1">
    <property type="entry name" value="PILUS ASSEMBLY PROTEIN"/>
    <property type="match status" value="1"/>
</dbReference>
<gene>
    <name evidence="9" type="ORF">QO011_005438</name>
</gene>
<name>A0ABU0JGP0_9HYPH</name>
<proteinExistence type="predicted"/>
<feature type="transmembrane region" description="Helical" evidence="7">
    <location>
        <begin position="271"/>
        <end position="290"/>
    </location>
</feature>
<feature type="transmembrane region" description="Helical" evidence="7">
    <location>
        <begin position="239"/>
        <end position="265"/>
    </location>
</feature>
<evidence type="ECO:0000313" key="9">
    <source>
        <dbReference type="EMBL" id="MDQ0472409.1"/>
    </source>
</evidence>
<feature type="region of interest" description="Disordered" evidence="6">
    <location>
        <begin position="1"/>
        <end position="27"/>
    </location>
</feature>
<dbReference type="InterPro" id="IPR042094">
    <property type="entry name" value="T2SS_GspF_sf"/>
</dbReference>
<evidence type="ECO:0000256" key="7">
    <source>
        <dbReference type="SAM" id="Phobius"/>
    </source>
</evidence>
<evidence type="ECO:0000256" key="4">
    <source>
        <dbReference type="ARBA" id="ARBA00022989"/>
    </source>
</evidence>
<dbReference type="Gene3D" id="1.20.81.30">
    <property type="entry name" value="Type II secretion system (T2SS), domain F"/>
    <property type="match status" value="1"/>
</dbReference>
<comment type="subcellular location">
    <subcellularLocation>
        <location evidence="1">Cell membrane</location>
        <topology evidence="1">Multi-pass membrane protein</topology>
    </subcellularLocation>
</comment>
<feature type="domain" description="Type II secretion system protein GspF" evidence="8">
    <location>
        <begin position="131"/>
        <end position="256"/>
    </location>
</feature>
<organism evidence="9 10">
    <name type="scientific">Labrys wisconsinensis</name>
    <dbReference type="NCBI Taxonomy" id="425677"/>
    <lineage>
        <taxon>Bacteria</taxon>
        <taxon>Pseudomonadati</taxon>
        <taxon>Pseudomonadota</taxon>
        <taxon>Alphaproteobacteria</taxon>
        <taxon>Hyphomicrobiales</taxon>
        <taxon>Xanthobacteraceae</taxon>
        <taxon>Labrys</taxon>
    </lineage>
</organism>
<keyword evidence="5 7" id="KW-0472">Membrane</keyword>
<dbReference type="Proteomes" id="UP001242480">
    <property type="component" value="Unassembled WGS sequence"/>
</dbReference>
<keyword evidence="3 7" id="KW-0812">Transmembrane</keyword>
<evidence type="ECO:0000259" key="8">
    <source>
        <dbReference type="Pfam" id="PF00482"/>
    </source>
</evidence>
<evidence type="ECO:0000256" key="6">
    <source>
        <dbReference type="SAM" id="MobiDB-lite"/>
    </source>
</evidence>
<keyword evidence="2" id="KW-1003">Cell membrane</keyword>
<dbReference type="InterPro" id="IPR018076">
    <property type="entry name" value="T2SS_GspF_dom"/>
</dbReference>
<protein>
    <submittedName>
        <fullName evidence="9">Tight adherence protein B</fullName>
    </submittedName>
</protein>
<evidence type="ECO:0000256" key="1">
    <source>
        <dbReference type="ARBA" id="ARBA00004651"/>
    </source>
</evidence>
<evidence type="ECO:0000313" key="10">
    <source>
        <dbReference type="Proteomes" id="UP001242480"/>
    </source>
</evidence>
<dbReference type="PANTHER" id="PTHR35007">
    <property type="entry name" value="INTEGRAL MEMBRANE PROTEIN-RELATED"/>
    <property type="match status" value="1"/>
</dbReference>
<feature type="transmembrane region" description="Helical" evidence="7">
    <location>
        <begin position="94"/>
        <end position="112"/>
    </location>
</feature>
<reference evidence="9 10" key="1">
    <citation type="submission" date="2023-07" db="EMBL/GenBank/DDBJ databases">
        <title>Genomic Encyclopedia of Type Strains, Phase IV (KMG-IV): sequencing the most valuable type-strain genomes for metagenomic binning, comparative biology and taxonomic classification.</title>
        <authorList>
            <person name="Goeker M."/>
        </authorList>
    </citation>
    <scope>NUCLEOTIDE SEQUENCE [LARGE SCALE GENOMIC DNA]</scope>
    <source>
        <strain evidence="9 10">DSM 19619</strain>
    </source>
</reference>
<dbReference type="EMBL" id="JAUSVX010000012">
    <property type="protein sequence ID" value="MDQ0472409.1"/>
    <property type="molecule type" value="Genomic_DNA"/>
</dbReference>
<sequence length="298" mass="32908">MLSGQVRAEKRQKAVQGPERSKRAARVVEVSKRDQVLQSLKELDEKQKRAKSPPLSVQIEQAGLTWTKRTFAIVSVVCAVLLALATFFITHSLITTGIAFLVGGLGLPRWYLRRRRNKRLKAFTEEFPNALDVVVRGVKAGLPLGDCLRIVAGETAEPVKGEFRYVIETQTLGIPVGEAVQRIYERMPCAEANFFGIVIGVQQKSGGNLSEALGNLSKVLRERKKMRAKIKAVSTEAKASASIIGALPLVVMLLVYLTTPAYIALLWQTDTGNIMLVCCALWMASGIFVMRKMISFDF</sequence>
<keyword evidence="4 7" id="KW-1133">Transmembrane helix</keyword>
<evidence type="ECO:0000256" key="3">
    <source>
        <dbReference type="ARBA" id="ARBA00022692"/>
    </source>
</evidence>
<feature type="transmembrane region" description="Helical" evidence="7">
    <location>
        <begin position="70"/>
        <end position="88"/>
    </location>
</feature>
<evidence type="ECO:0000256" key="5">
    <source>
        <dbReference type="ARBA" id="ARBA00023136"/>
    </source>
</evidence>